<dbReference type="GO" id="GO:0003924">
    <property type="term" value="F:GTPase activity"/>
    <property type="evidence" value="ECO:0007669"/>
    <property type="project" value="InterPro"/>
</dbReference>
<dbReference type="OrthoDB" id="9804504at2"/>
<dbReference type="eggNOG" id="COG2895">
    <property type="taxonomic scope" value="Bacteria"/>
</dbReference>
<keyword evidence="8 16" id="KW-0808">Transferase</keyword>
<dbReference type="GO" id="GO:0070814">
    <property type="term" value="P:hydrogen sulfide biosynthetic process"/>
    <property type="evidence" value="ECO:0007669"/>
    <property type="project" value="UniProtKB-UniRule"/>
</dbReference>
<dbReference type="NCBIfam" id="NF003478">
    <property type="entry name" value="PRK05124.1"/>
    <property type="match status" value="1"/>
</dbReference>
<evidence type="ECO:0000259" key="18">
    <source>
        <dbReference type="PROSITE" id="PS51722"/>
    </source>
</evidence>
<dbReference type="RefSeq" id="WP_021702623.1">
    <property type="nucleotide sequence ID" value="NZ_BATI01000040.1"/>
</dbReference>
<dbReference type="PROSITE" id="PS00301">
    <property type="entry name" value="G_TR_1"/>
    <property type="match status" value="1"/>
</dbReference>
<evidence type="ECO:0000256" key="2">
    <source>
        <dbReference type="ARBA" id="ARBA00002357"/>
    </source>
</evidence>
<dbReference type="EC" id="2.7.7.4" evidence="16"/>
<evidence type="ECO:0000256" key="12">
    <source>
        <dbReference type="ARBA" id="ARBA00022840"/>
    </source>
</evidence>
<dbReference type="InterPro" id="IPR054696">
    <property type="entry name" value="GTP-eEF1A_C"/>
</dbReference>
<feature type="domain" description="Tr-type G" evidence="18">
    <location>
        <begin position="22"/>
        <end position="236"/>
    </location>
</feature>
<dbReference type="STRING" id="43263.A0T30_16915"/>
<dbReference type="InterPro" id="IPR031157">
    <property type="entry name" value="G_TR_CS"/>
</dbReference>
<dbReference type="InterPro" id="IPR044138">
    <property type="entry name" value="CysN_II"/>
</dbReference>
<evidence type="ECO:0000256" key="3">
    <source>
        <dbReference type="ARBA" id="ARBA00002632"/>
    </source>
</evidence>
<comment type="caution">
    <text evidence="19">The sequence shown here is derived from an EMBL/GenBank/DDBJ whole genome shotgun (WGS) entry which is preliminary data.</text>
</comment>
<dbReference type="Proteomes" id="UP000016560">
    <property type="component" value="Unassembled WGS sequence"/>
</dbReference>
<comment type="similarity">
    <text evidence="5">In the C-terminal section; belongs to the APS kinase family.</text>
</comment>
<dbReference type="NCBIfam" id="TIGR00455">
    <property type="entry name" value="apsK"/>
    <property type="match status" value="1"/>
</dbReference>
<evidence type="ECO:0000256" key="15">
    <source>
        <dbReference type="ARBA" id="ARBA00049370"/>
    </source>
</evidence>
<dbReference type="Gene3D" id="2.40.30.10">
    <property type="entry name" value="Translation factors"/>
    <property type="match status" value="2"/>
</dbReference>
<dbReference type="Gene3D" id="3.40.50.300">
    <property type="entry name" value="P-loop containing nucleotide triphosphate hydrolases"/>
    <property type="match status" value="2"/>
</dbReference>
<dbReference type="SUPFAM" id="SSF50465">
    <property type="entry name" value="EF-Tu/eEF-1alpha/eIF2-gamma C-terminal domain"/>
    <property type="match status" value="1"/>
</dbReference>
<feature type="binding site" evidence="17">
    <location>
        <begin position="467"/>
        <end position="474"/>
    </location>
    <ligand>
        <name>ATP</name>
        <dbReference type="ChEBI" id="CHEBI:30616"/>
    </ligand>
</feature>
<dbReference type="GO" id="GO:0005525">
    <property type="term" value="F:GTP binding"/>
    <property type="evidence" value="ECO:0007669"/>
    <property type="project" value="UniProtKB-UniRule"/>
</dbReference>
<dbReference type="HAMAP" id="MF_00062">
    <property type="entry name" value="Sulf_adenylyltr_sub1"/>
    <property type="match status" value="1"/>
</dbReference>
<dbReference type="InterPro" id="IPR009001">
    <property type="entry name" value="Transl_elong_EF1A/Init_IF2_C"/>
</dbReference>
<evidence type="ECO:0000256" key="5">
    <source>
        <dbReference type="ARBA" id="ARBA00005438"/>
    </source>
</evidence>
<dbReference type="AlphaFoldDB" id="U2ZTY1"/>
<dbReference type="InterPro" id="IPR027417">
    <property type="entry name" value="P-loop_NTPase"/>
</dbReference>
<dbReference type="SUPFAM" id="SSF50447">
    <property type="entry name" value="Translation proteins"/>
    <property type="match status" value="1"/>
</dbReference>
<protein>
    <recommendedName>
        <fullName evidence="16 17">Multifunctional fusion protein</fullName>
    </recommendedName>
    <domain>
        <recommendedName>
            <fullName evidence="16">Sulfate adenylyltransferase subunit 1</fullName>
            <ecNumber evidence="16">2.7.7.4</ecNumber>
        </recommendedName>
        <alternativeName>
            <fullName evidence="16">ATP-sulfurylase large subunit</fullName>
        </alternativeName>
        <alternativeName>
            <fullName evidence="16">Sulfate adenylate transferase</fullName>
            <shortName evidence="16">SAT</shortName>
        </alternativeName>
    </domain>
    <domain>
        <recommendedName>
            <fullName evidence="17">Adenylyl-sulfate kinase</fullName>
            <ecNumber evidence="17">2.7.1.25</ecNumber>
        </recommendedName>
        <alternativeName>
            <fullName evidence="17">APS kinase</fullName>
        </alternativeName>
        <alternativeName>
            <fullName evidence="17">ATP adenosine-5'-phosphosulfate 3'-phosphotransferase</fullName>
        </alternativeName>
        <alternativeName>
            <fullName evidence="17">Adenosine-5'-phosphosulfate kinase</fullName>
        </alternativeName>
    </domain>
</protein>
<comment type="similarity">
    <text evidence="6">In the N-terminal section; belongs to the TRAFAC class translation factor GTPase superfamily. Classic translation factor GTPase family. CysN/NodQ subfamily.</text>
</comment>
<dbReference type="GO" id="GO:0004781">
    <property type="term" value="F:sulfate adenylyltransferase (ATP) activity"/>
    <property type="evidence" value="ECO:0007669"/>
    <property type="project" value="UniProtKB-UniRule"/>
</dbReference>
<evidence type="ECO:0000256" key="16">
    <source>
        <dbReference type="HAMAP-Rule" id="MF_00062"/>
    </source>
</evidence>
<keyword evidence="20" id="KW-1185">Reference proteome</keyword>
<keyword evidence="17" id="KW-0597">Phosphoprotein</keyword>
<dbReference type="InterPro" id="IPR059117">
    <property type="entry name" value="APS_kinase_dom"/>
</dbReference>
<keyword evidence="12 16" id="KW-0067">ATP-binding</keyword>
<keyword evidence="7" id="KW-0536">Nodulation</keyword>
<evidence type="ECO:0000256" key="13">
    <source>
        <dbReference type="ARBA" id="ARBA00023134"/>
    </source>
</evidence>
<dbReference type="EC" id="2.7.1.25" evidence="17"/>
<comment type="function">
    <text evidence="16">With CysD forms the ATP sulfurylase (ATPS) that catalyzes the adenylation of sulfate producing adenosine 5'-phosphosulfate (APS) and diphosphate, the first enzymatic step in sulfur assimilation pathway. APS synthesis involves the formation of a high-energy phosphoric-sulfuric acid anhydride bond driven by GTP hydrolysis by CysN coupled to ATP hydrolysis by CysD.</text>
</comment>
<dbReference type="CDD" id="cd03695">
    <property type="entry name" value="CysN_NodQ_II"/>
    <property type="match status" value="1"/>
</dbReference>
<dbReference type="GO" id="GO:0005524">
    <property type="term" value="F:ATP binding"/>
    <property type="evidence" value="ECO:0007669"/>
    <property type="project" value="UniProtKB-UniRule"/>
</dbReference>
<reference evidence="19" key="1">
    <citation type="submission" date="2024-09" db="EMBL/GenBank/DDBJ databases">
        <title>Whole genome shotgun sequence of Pseudomonas alcaligenes NBRC 14159.</title>
        <authorList>
            <person name="Yoshida I."/>
            <person name="Hosoyama A."/>
            <person name="Tsuchikane K."/>
            <person name="Noguchi M."/>
            <person name="Hirakata S."/>
            <person name="Ando Y."/>
            <person name="Ohji S."/>
            <person name="Yamazoe A."/>
            <person name="Yamazaki S."/>
            <person name="Fujita N."/>
        </authorList>
    </citation>
    <scope>NUCLEOTIDE SEQUENCE</scope>
    <source>
        <strain evidence="19">NBRC 14159</strain>
    </source>
</reference>
<dbReference type="CDD" id="cd02027">
    <property type="entry name" value="APSK"/>
    <property type="match status" value="1"/>
</dbReference>
<dbReference type="Pfam" id="PF00009">
    <property type="entry name" value="GTP_EFTU"/>
    <property type="match status" value="1"/>
</dbReference>
<feature type="active site" description="Phosphoserine intermediate" evidence="17">
    <location>
        <position position="541"/>
    </location>
</feature>
<dbReference type="NCBIfam" id="TIGR02034">
    <property type="entry name" value="CysN"/>
    <property type="match status" value="1"/>
</dbReference>
<dbReference type="SUPFAM" id="SSF52540">
    <property type="entry name" value="P-loop containing nucleoside triphosphate hydrolases"/>
    <property type="match status" value="2"/>
</dbReference>
<comment type="catalytic activity">
    <reaction evidence="1 17">
        <text>adenosine 5'-phosphosulfate + ATP = 3'-phosphoadenylyl sulfate + ADP + H(+)</text>
        <dbReference type="Rhea" id="RHEA:24152"/>
        <dbReference type="ChEBI" id="CHEBI:15378"/>
        <dbReference type="ChEBI" id="CHEBI:30616"/>
        <dbReference type="ChEBI" id="CHEBI:58243"/>
        <dbReference type="ChEBI" id="CHEBI:58339"/>
        <dbReference type="ChEBI" id="CHEBI:456216"/>
        <dbReference type="EC" id="2.7.1.25"/>
    </reaction>
</comment>
<evidence type="ECO:0000256" key="7">
    <source>
        <dbReference type="ARBA" id="ARBA00022458"/>
    </source>
</evidence>
<keyword evidence="13 16" id="KW-0342">GTP-binding</keyword>
<dbReference type="PANTHER" id="PTHR23115">
    <property type="entry name" value="TRANSLATION FACTOR"/>
    <property type="match status" value="1"/>
</dbReference>
<dbReference type="eggNOG" id="COG0529">
    <property type="taxonomic scope" value="Bacteria"/>
</dbReference>
<dbReference type="InterPro" id="IPR011779">
    <property type="entry name" value="SO4_adenylTrfase_lsu"/>
</dbReference>
<dbReference type="UniPathway" id="UPA00140">
    <property type="reaction ID" value="UER00204"/>
</dbReference>
<dbReference type="CDD" id="cd04095">
    <property type="entry name" value="CysN_NoDQ_III"/>
    <property type="match status" value="1"/>
</dbReference>
<dbReference type="NCBIfam" id="NF003013">
    <property type="entry name" value="PRK03846.1"/>
    <property type="match status" value="1"/>
</dbReference>
<evidence type="ECO:0000256" key="1">
    <source>
        <dbReference type="ARBA" id="ARBA00001823"/>
    </source>
</evidence>
<dbReference type="Pfam" id="PF22594">
    <property type="entry name" value="GTP-eEF1A_C"/>
    <property type="match status" value="1"/>
</dbReference>
<keyword evidence="14" id="KW-0511">Multifunctional enzyme</keyword>
<evidence type="ECO:0000313" key="20">
    <source>
        <dbReference type="Proteomes" id="UP000016560"/>
    </source>
</evidence>
<evidence type="ECO:0000256" key="10">
    <source>
        <dbReference type="ARBA" id="ARBA00022741"/>
    </source>
</evidence>
<comment type="similarity">
    <text evidence="16">Belongs to the TRAFAC class translation factor GTPase superfamily. Classic translation factor GTPase family. CysN/NodQ subfamily.</text>
</comment>
<dbReference type="InterPro" id="IPR002891">
    <property type="entry name" value="APS"/>
</dbReference>
<dbReference type="InterPro" id="IPR050100">
    <property type="entry name" value="TRAFAC_GTPase_members"/>
</dbReference>
<comment type="pathway">
    <text evidence="4 17">Sulfur metabolism; hydrogen sulfide biosynthesis; sulfite from sulfate: step 2/3.</text>
</comment>
<keyword evidence="10 16" id="KW-0547">Nucleotide-binding</keyword>
<evidence type="ECO:0000256" key="4">
    <source>
        <dbReference type="ARBA" id="ARBA00004806"/>
    </source>
</evidence>
<comment type="function">
    <text evidence="2">APS kinase catalyzes the synthesis of activated sulfate.</text>
</comment>
<evidence type="ECO:0000256" key="6">
    <source>
        <dbReference type="ARBA" id="ARBA00007237"/>
    </source>
</evidence>
<dbReference type="PRINTS" id="PR00315">
    <property type="entry name" value="ELONGATNFCT"/>
</dbReference>
<dbReference type="NCBIfam" id="NF004035">
    <property type="entry name" value="PRK05506.1"/>
    <property type="match status" value="1"/>
</dbReference>
<dbReference type="GO" id="GO:0004020">
    <property type="term" value="F:adenylylsulfate kinase activity"/>
    <property type="evidence" value="ECO:0007669"/>
    <property type="project" value="UniProtKB-UniRule"/>
</dbReference>
<evidence type="ECO:0000256" key="14">
    <source>
        <dbReference type="ARBA" id="ARBA00023268"/>
    </source>
</evidence>
<feature type="binding site" evidence="16">
    <location>
        <begin position="31"/>
        <end position="38"/>
    </location>
    <ligand>
        <name>GTP</name>
        <dbReference type="ChEBI" id="CHEBI:37565"/>
    </ligand>
</feature>
<proteinExistence type="inferred from homology"/>
<comment type="function">
    <text evidence="3 17">Catalyzes the synthesis of activated sulfate.</text>
</comment>
<dbReference type="CDD" id="cd04166">
    <property type="entry name" value="CysN_ATPS"/>
    <property type="match status" value="1"/>
</dbReference>
<dbReference type="InterPro" id="IPR041757">
    <property type="entry name" value="CysN_GTP-bd"/>
</dbReference>
<evidence type="ECO:0000256" key="17">
    <source>
        <dbReference type="HAMAP-Rule" id="MF_00065"/>
    </source>
</evidence>
<dbReference type="PROSITE" id="PS51722">
    <property type="entry name" value="G_TR_2"/>
    <property type="match status" value="1"/>
</dbReference>
<dbReference type="InterPro" id="IPR009000">
    <property type="entry name" value="Transl_B-barrel_sf"/>
</dbReference>
<gene>
    <name evidence="19" type="primary">cysNC</name>
    <name evidence="17" type="synonym">cysC</name>
    <name evidence="16" type="synonym">cysN</name>
    <name evidence="19" type="ORF">PA6_040_00070</name>
</gene>
<dbReference type="GO" id="GO:0000103">
    <property type="term" value="P:sulfate assimilation"/>
    <property type="evidence" value="ECO:0007669"/>
    <property type="project" value="UniProtKB-UniRule"/>
</dbReference>
<dbReference type="EMBL" id="BATI01000040">
    <property type="protein sequence ID" value="GAD64542.1"/>
    <property type="molecule type" value="Genomic_DNA"/>
</dbReference>
<dbReference type="HAMAP" id="MF_00065">
    <property type="entry name" value="Adenylyl_sulf_kinase"/>
    <property type="match status" value="1"/>
</dbReference>
<comment type="caution">
    <text evidence="16">Lacks conserved residue(s) required for the propagation of feature annotation.</text>
</comment>
<name>U2ZTY1_AQUA1</name>
<comment type="pathway">
    <text evidence="16">Sulfur metabolism; hydrogen sulfide biosynthesis; sulfite from sulfate: step 1/3.</text>
</comment>
<comment type="subunit">
    <text evidence="16">Heterodimer composed of CysD, the smaller subunit, and CysN.</text>
</comment>
<evidence type="ECO:0000256" key="11">
    <source>
        <dbReference type="ARBA" id="ARBA00022777"/>
    </source>
</evidence>
<organism evidence="19 20">
    <name type="scientific">Aquipseudomonas alcaligenes (strain ATCC 14909 / DSM 50342 / CCUG 1425 / JCM 20561 / NBRC 14159 / NCIMB 9945 / NCTC 10367 / 1577)</name>
    <name type="common">Pseudomonas alcaligenes</name>
    <dbReference type="NCBI Taxonomy" id="1215092"/>
    <lineage>
        <taxon>Bacteria</taxon>
        <taxon>Pseudomonadati</taxon>
        <taxon>Pseudomonadota</taxon>
        <taxon>Gammaproteobacteria</taxon>
        <taxon>Pseudomonadales</taxon>
        <taxon>Pseudomonadaceae</taxon>
        <taxon>Aquipseudomonas</taxon>
    </lineage>
</organism>
<dbReference type="FunFam" id="3.40.50.300:FF:000212">
    <property type="entry name" value="Adenylyl-sulfate kinase"/>
    <property type="match status" value="1"/>
</dbReference>
<keyword evidence="9 16" id="KW-0548">Nucleotidyltransferase</keyword>
<dbReference type="InterPro" id="IPR044139">
    <property type="entry name" value="CysN_NoDQ_III"/>
</dbReference>
<comment type="similarity">
    <text evidence="17">Belongs to the APS kinase family.</text>
</comment>
<dbReference type="FunFam" id="3.40.50.300:FF:000119">
    <property type="entry name" value="Sulfate adenylyltransferase subunit 1"/>
    <property type="match status" value="1"/>
</dbReference>
<sequence length="633" mass="70035">MNAHRQLIDEDIEQYLEAHQRKTLLRFITCGSVDDGKSTLIGRLLYESKALLEDQLSALENDSKKHGTQGGELDFALLVDGLSAEREQGITIDVAYRYFATEKRKFIVADTPGHEQYTRNMITGASTADVAVILIDARKGVLTQTRRHSYLVSLIGIRQVVVAINKLDMVGYSQEVFEQIDADYRAFASRLGIEHIHSIPLSALRGDNITEPSPNTPWYQGPSLMQFLETVELEQAREDAPLRMPVQWVNRPNLDFRGFSGRILGGSVRPGDAIRVLPSGKTSRVERIVTLNGDLPQAITGQSVTLTLSDEIDISRGDVIAAADAPPAVADQFEATVVWMSEEAMLPGRPYLIKLGASSIGGALGQPKYQVDVNSLDQLPAKTLGLNEIGVCTLSLDRSAPFAPYAENRDMGSFIVIDRYTHQTVGAGMLHFALRRSQNIHWQAVEVDKAARTRLNGHKPCVIWLTGLSGAGKSTIANLLERRLHALGVHTYLLDGDNVRHGLNKDLGFTAADRVENIRRIGEVAKLMVDAGLMVVTAFISPFRSERQLARDLVAEGEFIEVFVDTPLAEVEKRDPKGLYKKARRGELKNFTGIDSPYEAPEQPEIRIETLRHSAEEAADLIVQQLRERGFLA</sequence>
<evidence type="ECO:0000256" key="9">
    <source>
        <dbReference type="ARBA" id="ARBA00022695"/>
    </source>
</evidence>
<accession>U2ZTY1</accession>
<evidence type="ECO:0000256" key="8">
    <source>
        <dbReference type="ARBA" id="ARBA00022679"/>
    </source>
</evidence>
<dbReference type="Pfam" id="PF01583">
    <property type="entry name" value="APS_kinase"/>
    <property type="match status" value="1"/>
</dbReference>
<feature type="binding site" evidence="16">
    <location>
        <begin position="110"/>
        <end position="114"/>
    </location>
    <ligand>
        <name>GTP</name>
        <dbReference type="ChEBI" id="CHEBI:37565"/>
    </ligand>
</feature>
<keyword evidence="11 17" id="KW-0418">Kinase</keyword>
<evidence type="ECO:0000313" key="19">
    <source>
        <dbReference type="EMBL" id="GAD64542.1"/>
    </source>
</evidence>
<dbReference type="InterPro" id="IPR000795">
    <property type="entry name" value="T_Tr_GTP-bd_dom"/>
</dbReference>
<comment type="catalytic activity">
    <reaction evidence="15 16">
        <text>sulfate + ATP + H(+) = adenosine 5'-phosphosulfate + diphosphate</text>
        <dbReference type="Rhea" id="RHEA:18133"/>
        <dbReference type="ChEBI" id="CHEBI:15378"/>
        <dbReference type="ChEBI" id="CHEBI:16189"/>
        <dbReference type="ChEBI" id="CHEBI:30616"/>
        <dbReference type="ChEBI" id="CHEBI:33019"/>
        <dbReference type="ChEBI" id="CHEBI:58243"/>
        <dbReference type="EC" id="2.7.7.4"/>
    </reaction>
</comment>